<feature type="transmembrane region" description="Helical" evidence="1">
    <location>
        <begin position="370"/>
        <end position="387"/>
    </location>
</feature>
<keyword evidence="3" id="KW-1185">Reference proteome</keyword>
<reference evidence="2 3" key="1">
    <citation type="journal article" date="2019" name="Int. J. Syst. Evol. Microbiol.">
        <title>The Global Catalogue of Microorganisms (GCM) 10K type strain sequencing project: providing services to taxonomists for standard genome sequencing and annotation.</title>
        <authorList>
            <consortium name="The Broad Institute Genomics Platform"/>
            <consortium name="The Broad Institute Genome Sequencing Center for Infectious Disease"/>
            <person name="Wu L."/>
            <person name="Ma J."/>
        </authorList>
    </citation>
    <scope>NUCLEOTIDE SEQUENCE [LARGE SCALE GENOMIC DNA]</scope>
    <source>
        <strain evidence="2 3">JCM 16013</strain>
    </source>
</reference>
<evidence type="ECO:0008006" key="4">
    <source>
        <dbReference type="Google" id="ProtNLM"/>
    </source>
</evidence>
<feature type="transmembrane region" description="Helical" evidence="1">
    <location>
        <begin position="197"/>
        <end position="217"/>
    </location>
</feature>
<protein>
    <recommendedName>
        <fullName evidence="4">Secreted protein</fullName>
    </recommendedName>
</protein>
<evidence type="ECO:0000313" key="2">
    <source>
        <dbReference type="EMBL" id="GAA2007716.1"/>
    </source>
</evidence>
<sequence length="395" mass="41048">MLITVLGLTVSLSAASRQNDLRHAVSTAEPLAVAAEDIYRDLSDADAASAETFLSAAQAGTSGEDRYAADLNRVSANLAAVDADTRGSDALRAADGVLLTGLPVFTKLIGAALADARQNLPVGAAYLREASALLRDRLLPAAQQALKVESDRLKADDDDAGAAYDVELGVVAATLAALIATQYFVRRRTSRTLNPGLLAATSLVLVVAIWTLLAGSAERDAVSAAKAHWEAADAAIATDLAAVRAHGDELLGLAARGEDVGGYEHDFATSTARLDALVKQNHGAYADDVRQARQSWAQAHAALLPAENDPQPDNAANVKALQLLTQPAAGGSDAGFLRVDQDLRQGAGAEEAGYLAKVRAGHGDLEGLDVATAVLMTAAVALAGYGLDRRLREYR</sequence>
<comment type="caution">
    <text evidence="2">The sequence shown here is derived from an EMBL/GenBank/DDBJ whole genome shotgun (WGS) entry which is preliminary data.</text>
</comment>
<evidence type="ECO:0000256" key="1">
    <source>
        <dbReference type="SAM" id="Phobius"/>
    </source>
</evidence>
<name>A0ABN2TFJ6_9ACTN</name>
<dbReference type="Proteomes" id="UP001499854">
    <property type="component" value="Unassembled WGS sequence"/>
</dbReference>
<dbReference type="EMBL" id="BAAAQM010000100">
    <property type="protein sequence ID" value="GAA2007716.1"/>
    <property type="molecule type" value="Genomic_DNA"/>
</dbReference>
<evidence type="ECO:0000313" key="3">
    <source>
        <dbReference type="Proteomes" id="UP001499854"/>
    </source>
</evidence>
<accession>A0ABN2TFJ6</accession>
<keyword evidence="1" id="KW-0812">Transmembrane</keyword>
<proteinExistence type="predicted"/>
<keyword evidence="1" id="KW-0472">Membrane</keyword>
<feature type="transmembrane region" description="Helical" evidence="1">
    <location>
        <begin position="168"/>
        <end position="185"/>
    </location>
</feature>
<organism evidence="2 3">
    <name type="scientific">Catenulispora subtropica</name>
    <dbReference type="NCBI Taxonomy" id="450798"/>
    <lineage>
        <taxon>Bacteria</taxon>
        <taxon>Bacillati</taxon>
        <taxon>Actinomycetota</taxon>
        <taxon>Actinomycetes</taxon>
        <taxon>Catenulisporales</taxon>
        <taxon>Catenulisporaceae</taxon>
        <taxon>Catenulispora</taxon>
    </lineage>
</organism>
<keyword evidence="1" id="KW-1133">Transmembrane helix</keyword>
<gene>
    <name evidence="2" type="ORF">GCM10009838_87580</name>
</gene>